<dbReference type="EMBL" id="JAOYFB010000039">
    <property type="protein sequence ID" value="KAK4028909.1"/>
    <property type="molecule type" value="Genomic_DNA"/>
</dbReference>
<sequence length="66" mass="6719">MSSGGAGVFWGVDGKKVYSVAACSLMVGQLQSPSRLVRSWNQNDWAASAASALALASNEALTSGSI</sequence>
<organism evidence="1 2">
    <name type="scientific">Daphnia magna</name>
    <dbReference type="NCBI Taxonomy" id="35525"/>
    <lineage>
        <taxon>Eukaryota</taxon>
        <taxon>Metazoa</taxon>
        <taxon>Ecdysozoa</taxon>
        <taxon>Arthropoda</taxon>
        <taxon>Crustacea</taxon>
        <taxon>Branchiopoda</taxon>
        <taxon>Diplostraca</taxon>
        <taxon>Cladocera</taxon>
        <taxon>Anomopoda</taxon>
        <taxon>Daphniidae</taxon>
        <taxon>Daphnia</taxon>
    </lineage>
</organism>
<name>A0ABR0AUV5_9CRUS</name>
<evidence type="ECO:0000313" key="1">
    <source>
        <dbReference type="EMBL" id="KAK4028909.1"/>
    </source>
</evidence>
<keyword evidence="2" id="KW-1185">Reference proteome</keyword>
<protein>
    <submittedName>
        <fullName evidence="1">Uncharacterized protein</fullName>
    </submittedName>
</protein>
<gene>
    <name evidence="1" type="ORF">OUZ56_021928</name>
</gene>
<evidence type="ECO:0000313" key="2">
    <source>
        <dbReference type="Proteomes" id="UP001234178"/>
    </source>
</evidence>
<reference evidence="1 2" key="1">
    <citation type="journal article" date="2023" name="Nucleic Acids Res.">
        <title>The hologenome of Daphnia magna reveals possible DNA methylation and microbiome-mediated evolution of the host genome.</title>
        <authorList>
            <person name="Chaturvedi A."/>
            <person name="Li X."/>
            <person name="Dhandapani V."/>
            <person name="Marshall H."/>
            <person name="Kissane S."/>
            <person name="Cuenca-Cambronero M."/>
            <person name="Asole G."/>
            <person name="Calvet F."/>
            <person name="Ruiz-Romero M."/>
            <person name="Marangio P."/>
            <person name="Guigo R."/>
            <person name="Rago D."/>
            <person name="Mirbahai L."/>
            <person name="Eastwood N."/>
            <person name="Colbourne J.K."/>
            <person name="Zhou J."/>
            <person name="Mallon E."/>
            <person name="Orsini L."/>
        </authorList>
    </citation>
    <scope>NUCLEOTIDE SEQUENCE [LARGE SCALE GENOMIC DNA]</scope>
    <source>
        <strain evidence="1">LRV0_1</strain>
    </source>
</reference>
<proteinExistence type="predicted"/>
<dbReference type="Proteomes" id="UP001234178">
    <property type="component" value="Unassembled WGS sequence"/>
</dbReference>
<accession>A0ABR0AUV5</accession>
<comment type="caution">
    <text evidence="1">The sequence shown here is derived from an EMBL/GenBank/DDBJ whole genome shotgun (WGS) entry which is preliminary data.</text>
</comment>